<reference evidence="3" key="2">
    <citation type="submission" date="2020-10" db="UniProtKB">
        <authorList>
            <consortium name="WormBaseParasite"/>
        </authorList>
    </citation>
    <scope>IDENTIFICATION</scope>
</reference>
<reference evidence="2" key="1">
    <citation type="journal article" date="2013" name="Genetics">
        <title>The draft genome and transcriptome of Panagrellus redivivus are shaped by the harsh demands of a free-living lifestyle.</title>
        <authorList>
            <person name="Srinivasan J."/>
            <person name="Dillman A.R."/>
            <person name="Macchietto M.G."/>
            <person name="Heikkinen L."/>
            <person name="Lakso M."/>
            <person name="Fracchia K.M."/>
            <person name="Antoshechkin I."/>
            <person name="Mortazavi A."/>
            <person name="Wong G."/>
            <person name="Sternberg P.W."/>
        </authorList>
    </citation>
    <scope>NUCLEOTIDE SEQUENCE [LARGE SCALE GENOMIC DNA]</scope>
    <source>
        <strain evidence="2">MT8872</strain>
    </source>
</reference>
<protein>
    <submittedName>
        <fullName evidence="3">Tyrosine-protein phosphatase domain-containing protein</fullName>
    </submittedName>
</protein>
<evidence type="ECO:0000313" key="2">
    <source>
        <dbReference type="Proteomes" id="UP000492821"/>
    </source>
</evidence>
<accession>A0A7E4VY23</accession>
<organism evidence="2 3">
    <name type="scientific">Panagrellus redivivus</name>
    <name type="common">Microworm</name>
    <dbReference type="NCBI Taxonomy" id="6233"/>
    <lineage>
        <taxon>Eukaryota</taxon>
        <taxon>Metazoa</taxon>
        <taxon>Ecdysozoa</taxon>
        <taxon>Nematoda</taxon>
        <taxon>Chromadorea</taxon>
        <taxon>Rhabditida</taxon>
        <taxon>Tylenchina</taxon>
        <taxon>Panagrolaimomorpha</taxon>
        <taxon>Panagrolaimoidea</taxon>
        <taxon>Panagrolaimidae</taxon>
        <taxon>Panagrellus</taxon>
    </lineage>
</organism>
<name>A0A7E4VY23_PANRE</name>
<proteinExistence type="predicted"/>
<evidence type="ECO:0000256" key="1">
    <source>
        <dbReference type="SAM" id="Coils"/>
    </source>
</evidence>
<feature type="coiled-coil region" evidence="1">
    <location>
        <begin position="1"/>
        <end position="28"/>
    </location>
</feature>
<keyword evidence="2" id="KW-1185">Reference proteome</keyword>
<sequence>MSRFDKALEQAQSALRQMETEFRALNVNGQRNSSVRDPCPLPTFIATDVNPNFIVMMEHVTSLIQIFQQAGGNNSTLLSIYTVWDAVKDDVKNTTLVYPNDKAYEDTVVEVRKMFSKKYNNGENIRDDDQDFIRIHFPLIVKALFIKIAQEIAEVKFGNKRVIIIPLRIINTPPISNGLKNVVFLMRCICGMPQIAETSRTIKERFEEYQRDIEDEKTMTIHKQKCHVTGNFLLAAVTILCIEEDKERRSIKKDIFIRRYNDKINPMEIKKSAVIFDMLNWPEREQFNNRDNFVLYKNPTCTTIGKIEEKNRVIQYLIEVLKQQEQFQPQYYSQSVFNEANAYLNLSSPGNDEFCELKSKIFLALAVDH</sequence>
<keyword evidence="1" id="KW-0175">Coiled coil</keyword>
<evidence type="ECO:0000313" key="3">
    <source>
        <dbReference type="WBParaSite" id="Pan_g4521.t1"/>
    </source>
</evidence>
<dbReference type="Proteomes" id="UP000492821">
    <property type="component" value="Unassembled WGS sequence"/>
</dbReference>
<dbReference type="AlphaFoldDB" id="A0A7E4VY23"/>
<dbReference type="WBParaSite" id="Pan_g4521.t1">
    <property type="protein sequence ID" value="Pan_g4521.t1"/>
    <property type="gene ID" value="Pan_g4521"/>
</dbReference>